<dbReference type="AlphaFoldDB" id="A0A1X6N4L1"/>
<keyword evidence="3" id="KW-1185">Reference proteome</keyword>
<sequence>MPGATAQSDAFDNNLTFKFAAGATCFLVYDTVLHVADEVCVPFGLEFILALTHTGLWWQVEYIWRSILAMIAASDAGHAWKPAQFVVEAILIVRIYALFNHNVPILTLIAVLYVGEITAMVTVLALSIPKMTFTSHCLHVLLLGSGLMPAALRIISLSFETLLFALTIIKFCTSISHSALGRGSILFVLVRDGTWAYAIIFVIMLTNTLLYHLVDNPLAGLCFLALTFSSICGVSLRSIWTAGSAHTMQFTPRSTFMSDRMSDNDIELHCSYGVATIEFAALPHESPPKPTRTNCHLHAKRDHSGSVDVLAKHPALITATPMYVFQKAI</sequence>
<dbReference type="EMBL" id="KZ110595">
    <property type="protein sequence ID" value="OSX63460.1"/>
    <property type="molecule type" value="Genomic_DNA"/>
</dbReference>
<dbReference type="STRING" id="670580.A0A1X6N4L1"/>
<protein>
    <submittedName>
        <fullName evidence="2">Uncharacterized protein</fullName>
    </submittedName>
</protein>
<organism evidence="2 3">
    <name type="scientific">Postia placenta MAD-698-R-SB12</name>
    <dbReference type="NCBI Taxonomy" id="670580"/>
    <lineage>
        <taxon>Eukaryota</taxon>
        <taxon>Fungi</taxon>
        <taxon>Dikarya</taxon>
        <taxon>Basidiomycota</taxon>
        <taxon>Agaricomycotina</taxon>
        <taxon>Agaricomycetes</taxon>
        <taxon>Polyporales</taxon>
        <taxon>Adustoporiaceae</taxon>
        <taxon>Rhodonia</taxon>
    </lineage>
</organism>
<dbReference type="OrthoDB" id="2637653at2759"/>
<dbReference type="RefSeq" id="XP_024340254.1">
    <property type="nucleotide sequence ID" value="XM_024478859.1"/>
</dbReference>
<feature type="transmembrane region" description="Helical" evidence="1">
    <location>
        <begin position="218"/>
        <end position="240"/>
    </location>
</feature>
<accession>A0A1X6N4L1</accession>
<keyword evidence="1" id="KW-0812">Transmembrane</keyword>
<feature type="transmembrane region" description="Helical" evidence="1">
    <location>
        <begin position="105"/>
        <end position="126"/>
    </location>
</feature>
<proteinExistence type="predicted"/>
<dbReference type="Proteomes" id="UP000194127">
    <property type="component" value="Unassembled WGS sequence"/>
</dbReference>
<evidence type="ECO:0000313" key="3">
    <source>
        <dbReference type="Proteomes" id="UP000194127"/>
    </source>
</evidence>
<evidence type="ECO:0000256" key="1">
    <source>
        <dbReference type="SAM" id="Phobius"/>
    </source>
</evidence>
<reference evidence="2 3" key="1">
    <citation type="submission" date="2017-04" db="EMBL/GenBank/DDBJ databases">
        <title>Genome Sequence of the Model Brown-Rot Fungus Postia placenta SB12.</title>
        <authorList>
            <consortium name="DOE Joint Genome Institute"/>
            <person name="Gaskell J."/>
            <person name="Kersten P."/>
            <person name="Larrondo L.F."/>
            <person name="Canessa P."/>
            <person name="Martinez D."/>
            <person name="Hibbett D."/>
            <person name="Schmoll M."/>
            <person name="Kubicek C.P."/>
            <person name="Martinez A.T."/>
            <person name="Yadav J."/>
            <person name="Master E."/>
            <person name="Magnuson J.K."/>
            <person name="James T."/>
            <person name="Yaver D."/>
            <person name="Berka R."/>
            <person name="Labutti K."/>
            <person name="Lipzen A."/>
            <person name="Aerts A."/>
            <person name="Barry K."/>
            <person name="Henrissat B."/>
            <person name="Blanchette R."/>
            <person name="Grigoriev I."/>
            <person name="Cullen D."/>
        </authorList>
    </citation>
    <scope>NUCLEOTIDE SEQUENCE [LARGE SCALE GENOMIC DNA]</scope>
    <source>
        <strain evidence="2 3">MAD-698-R-SB12</strain>
    </source>
</reference>
<keyword evidence="1" id="KW-1133">Transmembrane helix</keyword>
<evidence type="ECO:0000313" key="2">
    <source>
        <dbReference type="EMBL" id="OSX63460.1"/>
    </source>
</evidence>
<name>A0A1X6N4L1_9APHY</name>
<dbReference type="GeneID" id="36323809"/>
<feature type="transmembrane region" description="Helical" evidence="1">
    <location>
        <begin position="193"/>
        <end position="212"/>
    </location>
</feature>
<keyword evidence="1" id="KW-0472">Membrane</keyword>
<gene>
    <name evidence="2" type="ORF">POSPLADRAFT_1045784</name>
</gene>